<accession>A0ABX1QAP3</accession>
<dbReference type="CDD" id="cd02980">
    <property type="entry name" value="TRX_Fd_family"/>
    <property type="match status" value="1"/>
</dbReference>
<evidence type="ECO:0000313" key="1">
    <source>
        <dbReference type="EMBL" id="NMG75393.1"/>
    </source>
</evidence>
<sequence length="106" mass="12165">MSYFKHHVFFCCNQREPGDTCCNDHKATVMQAYAKDRIGALGLKGRGKVRINKAGCLDRCDEGPVLVVYPDNVWYTYIDQEDIDEIIDEHLVHGRIVSRLRLPDNP</sequence>
<keyword evidence="2" id="KW-1185">Reference proteome</keyword>
<protein>
    <submittedName>
        <fullName evidence="1">(2Fe-2S) ferredoxin domain-containing protein</fullName>
    </submittedName>
</protein>
<name>A0ABX1QAP3_9RHOO</name>
<dbReference type="Proteomes" id="UP000648984">
    <property type="component" value="Unassembled WGS sequence"/>
</dbReference>
<dbReference type="EMBL" id="WTVQ01000017">
    <property type="protein sequence ID" value="NMG75393.1"/>
    <property type="molecule type" value="Genomic_DNA"/>
</dbReference>
<gene>
    <name evidence="1" type="ORF">GPA25_11555</name>
</gene>
<dbReference type="RefSeq" id="WP_169260543.1">
    <property type="nucleotide sequence ID" value="NZ_WTVQ01000017.1"/>
</dbReference>
<evidence type="ECO:0000313" key="2">
    <source>
        <dbReference type="Proteomes" id="UP000648984"/>
    </source>
</evidence>
<organism evidence="1 2">
    <name type="scientific">Aromatoleum diolicum</name>
    <dbReference type="NCBI Taxonomy" id="75796"/>
    <lineage>
        <taxon>Bacteria</taxon>
        <taxon>Pseudomonadati</taxon>
        <taxon>Pseudomonadota</taxon>
        <taxon>Betaproteobacteria</taxon>
        <taxon>Rhodocyclales</taxon>
        <taxon>Rhodocyclaceae</taxon>
        <taxon>Aromatoleum</taxon>
    </lineage>
</organism>
<dbReference type="Gene3D" id="3.40.30.10">
    <property type="entry name" value="Glutaredoxin"/>
    <property type="match status" value="1"/>
</dbReference>
<reference evidence="1 2" key="1">
    <citation type="submission" date="2019-12" db="EMBL/GenBank/DDBJ databases">
        <title>Comparative genomics gives insights into the taxonomy of the Azoarcus-Aromatoleum group and reveals separate origins of nif in the plant-associated Azoarcus and non-plant-associated Aromatoleum sub-groups.</title>
        <authorList>
            <person name="Lafos M."/>
            <person name="Maluk M."/>
            <person name="Batista M."/>
            <person name="Junghare M."/>
            <person name="Carmona M."/>
            <person name="Faoro H."/>
            <person name="Cruz L.M."/>
            <person name="Battistoni F."/>
            <person name="De Souza E."/>
            <person name="Pedrosa F."/>
            <person name="Chen W.-M."/>
            <person name="Poole P.S."/>
            <person name="Dixon R.A."/>
            <person name="James E.K."/>
        </authorList>
    </citation>
    <scope>NUCLEOTIDE SEQUENCE [LARGE SCALE GENOMIC DNA]</scope>
    <source>
        <strain evidence="1 2">22Lin</strain>
    </source>
</reference>
<proteinExistence type="predicted"/>
<dbReference type="InterPro" id="IPR036249">
    <property type="entry name" value="Thioredoxin-like_sf"/>
</dbReference>
<dbReference type="SUPFAM" id="SSF52833">
    <property type="entry name" value="Thioredoxin-like"/>
    <property type="match status" value="1"/>
</dbReference>
<comment type="caution">
    <text evidence="1">The sequence shown here is derived from an EMBL/GenBank/DDBJ whole genome shotgun (WGS) entry which is preliminary data.</text>
</comment>